<keyword evidence="2" id="KW-1185">Reference proteome</keyword>
<dbReference type="Proteomes" id="UP001055811">
    <property type="component" value="Linkage Group LG01"/>
</dbReference>
<accession>A0ACB9H905</accession>
<evidence type="ECO:0000313" key="2">
    <source>
        <dbReference type="Proteomes" id="UP001055811"/>
    </source>
</evidence>
<gene>
    <name evidence="1" type="ORF">L2E82_05654</name>
</gene>
<comment type="caution">
    <text evidence="1">The sequence shown here is derived from an EMBL/GenBank/DDBJ whole genome shotgun (WGS) entry which is preliminary data.</text>
</comment>
<proteinExistence type="predicted"/>
<reference evidence="1 2" key="2">
    <citation type="journal article" date="2022" name="Mol. Ecol. Resour.">
        <title>The genomes of chicory, endive, great burdock and yacon provide insights into Asteraceae paleo-polyploidization history and plant inulin production.</title>
        <authorList>
            <person name="Fan W."/>
            <person name="Wang S."/>
            <person name="Wang H."/>
            <person name="Wang A."/>
            <person name="Jiang F."/>
            <person name="Liu H."/>
            <person name="Zhao H."/>
            <person name="Xu D."/>
            <person name="Zhang Y."/>
        </authorList>
    </citation>
    <scope>NUCLEOTIDE SEQUENCE [LARGE SCALE GENOMIC DNA]</scope>
    <source>
        <strain evidence="2">cv. Punajuju</strain>
        <tissue evidence="1">Leaves</tissue>
    </source>
</reference>
<name>A0ACB9H905_CICIN</name>
<evidence type="ECO:0000313" key="1">
    <source>
        <dbReference type="EMBL" id="KAI3791791.1"/>
    </source>
</evidence>
<organism evidence="1 2">
    <name type="scientific">Cichorium intybus</name>
    <name type="common">Chicory</name>
    <dbReference type="NCBI Taxonomy" id="13427"/>
    <lineage>
        <taxon>Eukaryota</taxon>
        <taxon>Viridiplantae</taxon>
        <taxon>Streptophyta</taxon>
        <taxon>Embryophyta</taxon>
        <taxon>Tracheophyta</taxon>
        <taxon>Spermatophyta</taxon>
        <taxon>Magnoliopsida</taxon>
        <taxon>eudicotyledons</taxon>
        <taxon>Gunneridae</taxon>
        <taxon>Pentapetalae</taxon>
        <taxon>asterids</taxon>
        <taxon>campanulids</taxon>
        <taxon>Asterales</taxon>
        <taxon>Asteraceae</taxon>
        <taxon>Cichorioideae</taxon>
        <taxon>Cichorieae</taxon>
        <taxon>Cichoriinae</taxon>
        <taxon>Cichorium</taxon>
    </lineage>
</organism>
<protein>
    <submittedName>
        <fullName evidence="1">Uncharacterized protein</fullName>
    </submittedName>
</protein>
<reference evidence="2" key="1">
    <citation type="journal article" date="2022" name="Mol. Ecol. Resour.">
        <title>The genomes of chicory, endive, great burdock and yacon provide insights into Asteraceae palaeo-polyploidization history and plant inulin production.</title>
        <authorList>
            <person name="Fan W."/>
            <person name="Wang S."/>
            <person name="Wang H."/>
            <person name="Wang A."/>
            <person name="Jiang F."/>
            <person name="Liu H."/>
            <person name="Zhao H."/>
            <person name="Xu D."/>
            <person name="Zhang Y."/>
        </authorList>
    </citation>
    <scope>NUCLEOTIDE SEQUENCE [LARGE SCALE GENOMIC DNA]</scope>
    <source>
        <strain evidence="2">cv. Punajuju</strain>
    </source>
</reference>
<dbReference type="EMBL" id="CM042009">
    <property type="protein sequence ID" value="KAI3791791.1"/>
    <property type="molecule type" value="Genomic_DNA"/>
</dbReference>
<sequence>MKVGPVNNPSDAMQLLRIICRHIMKLPKAKIDNIMGNVINEQGFSMHSLQPLFVAAEMGNTEFVVELLHQYPDLLWKRNHENQTIFHVAVLHRHLGVYNLLHEIGSMKDMITSVIDNNGNNMLHLVGMLPNGNEREENPGVHNMQREVLWYKVLLFSQYSWLLALYASFLLY</sequence>